<dbReference type="Proteomes" id="UP000323707">
    <property type="component" value="Unassembled WGS sequence"/>
</dbReference>
<keyword evidence="1" id="KW-0677">Repeat</keyword>
<dbReference type="PANTHER" id="PTHR24171">
    <property type="entry name" value="ANKYRIN REPEAT DOMAIN-CONTAINING PROTEIN 39-RELATED"/>
    <property type="match status" value="1"/>
</dbReference>
<evidence type="ECO:0000313" key="5">
    <source>
        <dbReference type="EMBL" id="KAA8710060.1"/>
    </source>
</evidence>
<organism evidence="5 6">
    <name type="scientific">Helicobacter canis</name>
    <dbReference type="NCBI Taxonomy" id="29419"/>
    <lineage>
        <taxon>Bacteria</taxon>
        <taxon>Pseudomonadati</taxon>
        <taxon>Campylobacterota</taxon>
        <taxon>Epsilonproteobacteria</taxon>
        <taxon>Campylobacterales</taxon>
        <taxon>Helicobacteraceae</taxon>
        <taxon>Helicobacter</taxon>
    </lineage>
</organism>
<dbReference type="RefSeq" id="WP_150337097.1">
    <property type="nucleotide sequence ID" value="NZ_JAERIX010000055.1"/>
</dbReference>
<dbReference type="SMART" id="SM00248">
    <property type="entry name" value="ANK"/>
    <property type="match status" value="4"/>
</dbReference>
<feature type="chain" id="PRO_5024444866" evidence="4">
    <location>
        <begin position="19"/>
        <end position="429"/>
    </location>
</feature>
<evidence type="ECO:0000313" key="6">
    <source>
        <dbReference type="Proteomes" id="UP000323707"/>
    </source>
</evidence>
<sequence>MLLRCIALIALLFSLSLAQVLESSATAPTQEQAKSAALDELSQSIEVSVRAKHEIIQAQREEHSYEEVISHITLESSSQFIQPKITYKKLKKNLYEAAILIDDPAPYHAALKKLSAEIDALSIGIDAPITQKDLKERIYKLENIIGLYKSYRAYELVLLAMGEPIHSAPKQNLAYFAAKYSSIDPKMFERRADSSSAQAPSKDIATSKSYHYSRGYNSSQALFEAIKAGNSDGVYSALKDGINPNIMDDFGTPALILGITNPEITALLLEFGANPEEVDNEGRTPLIAATDPRISNKTCRSIQALLEYKANPSHTITYDGSTQIPLVQMYNNYNEMGFVGEFWEKQGVYECNKRELIKLYLQKGADINLRDDSGRGILHFAAIGGDIELVRLLLDSGAKIDPRIDQGNTNTTAGKSIQALLDSRASTQR</sequence>
<dbReference type="PROSITE" id="PS50088">
    <property type="entry name" value="ANK_REPEAT"/>
    <property type="match status" value="1"/>
</dbReference>
<accession>A0A5M9QP10</accession>
<dbReference type="GO" id="GO:0085020">
    <property type="term" value="P:protein K6-linked ubiquitination"/>
    <property type="evidence" value="ECO:0007669"/>
    <property type="project" value="TreeGrafter"/>
</dbReference>
<dbReference type="AlphaFoldDB" id="A0A5M9QP10"/>
<evidence type="ECO:0000256" key="4">
    <source>
        <dbReference type="SAM" id="SignalP"/>
    </source>
</evidence>
<evidence type="ECO:0000256" key="2">
    <source>
        <dbReference type="ARBA" id="ARBA00023043"/>
    </source>
</evidence>
<dbReference type="SUPFAM" id="SSF48403">
    <property type="entry name" value="Ankyrin repeat"/>
    <property type="match status" value="1"/>
</dbReference>
<dbReference type="Pfam" id="PF13637">
    <property type="entry name" value="Ank_4"/>
    <property type="match status" value="1"/>
</dbReference>
<dbReference type="Pfam" id="PF12796">
    <property type="entry name" value="Ank_2"/>
    <property type="match status" value="1"/>
</dbReference>
<dbReference type="InterPro" id="IPR036770">
    <property type="entry name" value="Ankyrin_rpt-contain_sf"/>
</dbReference>
<protein>
    <submittedName>
        <fullName evidence="5">Uncharacterized protein</fullName>
    </submittedName>
</protein>
<dbReference type="InterPro" id="IPR002110">
    <property type="entry name" value="Ankyrin_rpt"/>
</dbReference>
<dbReference type="PROSITE" id="PS50297">
    <property type="entry name" value="ANK_REP_REGION"/>
    <property type="match status" value="1"/>
</dbReference>
<feature type="signal peptide" evidence="4">
    <location>
        <begin position="1"/>
        <end position="18"/>
    </location>
</feature>
<dbReference type="EMBL" id="VXKE01000010">
    <property type="protein sequence ID" value="KAA8710060.1"/>
    <property type="molecule type" value="Genomic_DNA"/>
</dbReference>
<comment type="caution">
    <text evidence="5">The sequence shown here is derived from an EMBL/GenBank/DDBJ whole genome shotgun (WGS) entry which is preliminary data.</text>
</comment>
<dbReference type="PANTHER" id="PTHR24171:SF8">
    <property type="entry name" value="BRCA1-ASSOCIATED RING DOMAIN PROTEIN 1"/>
    <property type="match status" value="1"/>
</dbReference>
<keyword evidence="4" id="KW-0732">Signal</keyword>
<evidence type="ECO:0000256" key="1">
    <source>
        <dbReference type="ARBA" id="ARBA00022737"/>
    </source>
</evidence>
<proteinExistence type="predicted"/>
<reference evidence="5 6" key="1">
    <citation type="submission" date="2019-09" db="EMBL/GenBank/DDBJ databases">
        <title>Draft genome sequence of various Type strains from the CCUG.</title>
        <authorList>
            <person name="Pineiro-Iglesias B."/>
            <person name="Tunovic T."/>
            <person name="Unosson C."/>
            <person name="Inganas E."/>
            <person name="Ohlen M."/>
            <person name="Cardew S."/>
            <person name="Jensie-Markopoulos S."/>
            <person name="Salva-Serra F."/>
            <person name="Jaen-Luchoro D."/>
            <person name="Karlsson R."/>
            <person name="Svensson-Stadler L."/>
            <person name="Chun J."/>
            <person name="Moore E."/>
        </authorList>
    </citation>
    <scope>NUCLEOTIDE SEQUENCE [LARGE SCALE GENOMIC DNA]</scope>
    <source>
        <strain evidence="5 6">CCUG 32756T</strain>
    </source>
</reference>
<dbReference type="GO" id="GO:0004842">
    <property type="term" value="F:ubiquitin-protein transferase activity"/>
    <property type="evidence" value="ECO:0007669"/>
    <property type="project" value="TreeGrafter"/>
</dbReference>
<keyword evidence="2 3" id="KW-0040">ANK repeat</keyword>
<name>A0A5M9QP10_9HELI</name>
<gene>
    <name evidence="5" type="ORF">F4V45_03565</name>
</gene>
<feature type="repeat" description="ANK" evidence="3">
    <location>
        <begin position="373"/>
        <end position="405"/>
    </location>
</feature>
<dbReference type="Gene3D" id="1.25.40.20">
    <property type="entry name" value="Ankyrin repeat-containing domain"/>
    <property type="match status" value="2"/>
</dbReference>
<evidence type="ECO:0000256" key="3">
    <source>
        <dbReference type="PROSITE-ProRule" id="PRU00023"/>
    </source>
</evidence>